<reference evidence="11" key="1">
    <citation type="submission" date="2012-12" db="EMBL/GenBank/DDBJ databases">
        <authorList>
            <person name="Hellsten U."/>
            <person name="Grimwood J."/>
            <person name="Chapman J.A."/>
            <person name="Shapiro H."/>
            <person name="Aerts A."/>
            <person name="Otillar R.P."/>
            <person name="Terry A.Y."/>
            <person name="Boore J.L."/>
            <person name="Simakov O."/>
            <person name="Marletaz F."/>
            <person name="Cho S.-J."/>
            <person name="Edsinger-Gonzales E."/>
            <person name="Havlak P."/>
            <person name="Kuo D.-H."/>
            <person name="Larsson T."/>
            <person name="Lv J."/>
            <person name="Arendt D."/>
            <person name="Savage R."/>
            <person name="Osoegawa K."/>
            <person name="de Jong P."/>
            <person name="Lindberg D.R."/>
            <person name="Seaver E.C."/>
            <person name="Weisblat D.A."/>
            <person name="Putnam N.H."/>
            <person name="Grigoriev I.V."/>
            <person name="Rokhsar D.S."/>
        </authorList>
    </citation>
    <scope>NUCLEOTIDE SEQUENCE</scope>
    <source>
        <strain evidence="11">I ESC-2004</strain>
    </source>
</reference>
<evidence type="ECO:0000256" key="1">
    <source>
        <dbReference type="ARBA" id="ARBA00004141"/>
    </source>
</evidence>
<keyword evidence="3 7" id="KW-0812">Transmembrane</keyword>
<evidence type="ECO:0000256" key="8">
    <source>
        <dbReference type="SAM" id="SignalP"/>
    </source>
</evidence>
<feature type="transmembrane region" description="Helical" evidence="7">
    <location>
        <begin position="136"/>
        <end position="157"/>
    </location>
</feature>
<evidence type="ECO:0000256" key="5">
    <source>
        <dbReference type="ARBA" id="ARBA00023136"/>
    </source>
</evidence>
<dbReference type="InterPro" id="IPR019395">
    <property type="entry name" value="Transmembrane_161A/B"/>
</dbReference>
<dbReference type="PANTHER" id="PTHR13624">
    <property type="entry name" value="RE42071P"/>
    <property type="match status" value="1"/>
</dbReference>
<comment type="subcellular location">
    <subcellularLocation>
        <location evidence="1">Membrane</location>
        <topology evidence="1">Multi-pass membrane protein</topology>
    </subcellularLocation>
</comment>
<reference evidence="9 11" key="2">
    <citation type="journal article" date="2013" name="Nature">
        <title>Insights into bilaterian evolution from three spiralian genomes.</title>
        <authorList>
            <person name="Simakov O."/>
            <person name="Marletaz F."/>
            <person name="Cho S.J."/>
            <person name="Edsinger-Gonzales E."/>
            <person name="Havlak P."/>
            <person name="Hellsten U."/>
            <person name="Kuo D.H."/>
            <person name="Larsson T."/>
            <person name="Lv J."/>
            <person name="Arendt D."/>
            <person name="Savage R."/>
            <person name="Osoegawa K."/>
            <person name="de Jong P."/>
            <person name="Grimwood J."/>
            <person name="Chapman J.A."/>
            <person name="Shapiro H."/>
            <person name="Aerts A."/>
            <person name="Otillar R.P."/>
            <person name="Terry A.Y."/>
            <person name="Boore J.L."/>
            <person name="Grigoriev I.V."/>
            <person name="Lindberg D.R."/>
            <person name="Seaver E.C."/>
            <person name="Weisblat D.A."/>
            <person name="Putnam N.H."/>
            <person name="Rokhsar D.S."/>
        </authorList>
    </citation>
    <scope>NUCLEOTIDE SEQUENCE</scope>
    <source>
        <strain evidence="9 11">I ESC-2004</strain>
    </source>
</reference>
<feature type="signal peptide" evidence="8">
    <location>
        <begin position="1"/>
        <end position="19"/>
    </location>
</feature>
<evidence type="ECO:0000256" key="7">
    <source>
        <dbReference type="SAM" id="Phobius"/>
    </source>
</evidence>
<name>R7V1U0_CAPTE</name>
<feature type="transmembrane region" description="Helical" evidence="7">
    <location>
        <begin position="166"/>
        <end position="186"/>
    </location>
</feature>
<sequence length="484" mass="54696">MALLGVQLVFSMITASVLSKLSGRYSFGRWILCSRLARYLHPTDEELKKLVSGRGRHSGPKKDPKKALDDAFSVPRNIDLQLEMAPITPVDVLPLRFYTEYQWLLDFAFCGTFVFILTELYYALLQPQSEVNLSVMWAILIIGFALRVMFVVTAIYFEGEESGERIMCFVMGFFFLILAMGVLIVSEDVLEFGLERGYQNFSGGARKFLDEVGMDSAGPASLLTFRIILAVVCSLLGAFLTFPGLRLAKMHTDALRYSAGNPFMVILLHLNLVMPLLIATMWVRPITRDYLVLRNFSGRPLMSSEAFESVRVIVILVFCLLRFSLIWTHLQSHLNIAHDNISKMRREAGRISSIDLQRLVVRVYYYLCVVALQYAAPLILLFFCTLMLKTLGDMSFIAAFEVDLPVWARNASSSSSASSLVPPVHDPDTMAGAVAHFSLAFANFRSVFTPLWFRGILSFLVWWINLAWFISSAFGIVYHQYFTS</sequence>
<evidence type="ECO:0000313" key="9">
    <source>
        <dbReference type="EMBL" id="ELU09636.1"/>
    </source>
</evidence>
<dbReference type="OMA" id="RFALMPI"/>
<evidence type="ECO:0008006" key="12">
    <source>
        <dbReference type="Google" id="ProtNLM"/>
    </source>
</evidence>
<dbReference type="PANTHER" id="PTHR13624:SF6">
    <property type="entry name" value="EMEI"/>
    <property type="match status" value="1"/>
</dbReference>
<comment type="similarity">
    <text evidence="2">Belongs to the TMEM161 family.</text>
</comment>
<dbReference type="FunCoup" id="R7V1U0">
    <property type="interactions" value="291"/>
</dbReference>
<feature type="transmembrane region" description="Helical" evidence="7">
    <location>
        <begin position="363"/>
        <end position="388"/>
    </location>
</feature>
<dbReference type="OrthoDB" id="784140at2759"/>
<keyword evidence="11" id="KW-1185">Reference proteome</keyword>
<gene>
    <name evidence="9" type="ORF">CAPTEDRAFT_175826</name>
</gene>
<dbReference type="Proteomes" id="UP000014760">
    <property type="component" value="Unassembled WGS sequence"/>
</dbReference>
<keyword evidence="5 7" id="KW-0472">Membrane</keyword>
<protein>
    <recommendedName>
        <fullName evidence="12">Transmembrane protein 161B</fullName>
    </recommendedName>
</protein>
<dbReference type="AlphaFoldDB" id="R7V1U0"/>
<feature type="transmembrane region" description="Helical" evidence="7">
    <location>
        <begin position="310"/>
        <end position="330"/>
    </location>
</feature>
<feature type="transmembrane region" description="Helical" evidence="7">
    <location>
        <begin position="103"/>
        <end position="124"/>
    </location>
</feature>
<proteinExistence type="inferred from homology"/>
<keyword evidence="4 7" id="KW-1133">Transmembrane helix</keyword>
<dbReference type="EnsemblMetazoa" id="CapteT175826">
    <property type="protein sequence ID" value="CapteP175826"/>
    <property type="gene ID" value="CapteG175826"/>
</dbReference>
<dbReference type="EMBL" id="KB298084">
    <property type="protein sequence ID" value="ELU09636.1"/>
    <property type="molecule type" value="Genomic_DNA"/>
</dbReference>
<feature type="transmembrane region" description="Helical" evidence="7">
    <location>
        <begin position="460"/>
        <end position="481"/>
    </location>
</feature>
<evidence type="ECO:0000256" key="4">
    <source>
        <dbReference type="ARBA" id="ARBA00022989"/>
    </source>
</evidence>
<feature type="chain" id="PRO_5008788572" description="Transmembrane protein 161B" evidence="8">
    <location>
        <begin position="20"/>
        <end position="484"/>
    </location>
</feature>
<dbReference type="HOGENOM" id="CLU_027277_0_0_1"/>
<evidence type="ECO:0000256" key="6">
    <source>
        <dbReference type="ARBA" id="ARBA00023180"/>
    </source>
</evidence>
<dbReference type="Pfam" id="PF10268">
    <property type="entry name" value="Tmemb_161AB"/>
    <property type="match status" value="1"/>
</dbReference>
<keyword evidence="8" id="KW-0732">Signal</keyword>
<dbReference type="EMBL" id="AMQN01006317">
    <property type="status" value="NOT_ANNOTATED_CDS"/>
    <property type="molecule type" value="Genomic_DNA"/>
</dbReference>
<accession>R7V1U0</accession>
<reference evidence="10" key="3">
    <citation type="submission" date="2015-06" db="UniProtKB">
        <authorList>
            <consortium name="EnsemblMetazoa"/>
        </authorList>
    </citation>
    <scope>IDENTIFICATION</scope>
</reference>
<keyword evidence="6" id="KW-0325">Glycoprotein</keyword>
<organism evidence="9">
    <name type="scientific">Capitella teleta</name>
    <name type="common">Polychaete worm</name>
    <dbReference type="NCBI Taxonomy" id="283909"/>
    <lineage>
        <taxon>Eukaryota</taxon>
        <taxon>Metazoa</taxon>
        <taxon>Spiralia</taxon>
        <taxon>Lophotrochozoa</taxon>
        <taxon>Annelida</taxon>
        <taxon>Polychaeta</taxon>
        <taxon>Sedentaria</taxon>
        <taxon>Scolecida</taxon>
        <taxon>Capitellidae</taxon>
        <taxon>Capitella</taxon>
    </lineage>
</organism>
<feature type="transmembrane region" description="Helical" evidence="7">
    <location>
        <begin position="263"/>
        <end position="283"/>
    </location>
</feature>
<evidence type="ECO:0000256" key="3">
    <source>
        <dbReference type="ARBA" id="ARBA00022692"/>
    </source>
</evidence>
<feature type="transmembrane region" description="Helical" evidence="7">
    <location>
        <begin position="223"/>
        <end position="242"/>
    </location>
</feature>
<evidence type="ECO:0000313" key="11">
    <source>
        <dbReference type="Proteomes" id="UP000014760"/>
    </source>
</evidence>
<dbReference type="GO" id="GO:0016020">
    <property type="term" value="C:membrane"/>
    <property type="evidence" value="ECO:0007669"/>
    <property type="project" value="UniProtKB-SubCell"/>
</dbReference>
<evidence type="ECO:0000256" key="2">
    <source>
        <dbReference type="ARBA" id="ARBA00009706"/>
    </source>
</evidence>
<evidence type="ECO:0000313" key="10">
    <source>
        <dbReference type="EnsemblMetazoa" id="CapteP175826"/>
    </source>
</evidence>